<gene>
    <name evidence="4" type="primary">SEC6</name>
    <name evidence="4" type="ORF">MYAM1_001984</name>
</gene>
<organism evidence="4 5">
    <name type="scientific">Malassezia yamatoensis</name>
    <dbReference type="NCBI Taxonomy" id="253288"/>
    <lineage>
        <taxon>Eukaryota</taxon>
        <taxon>Fungi</taxon>
        <taxon>Dikarya</taxon>
        <taxon>Basidiomycota</taxon>
        <taxon>Ustilaginomycotina</taxon>
        <taxon>Malasseziomycetes</taxon>
        <taxon>Malasseziales</taxon>
        <taxon>Malasseziaceae</taxon>
        <taxon>Malassezia</taxon>
    </lineage>
</organism>
<dbReference type="GO" id="GO:0051601">
    <property type="term" value="P:exocyst localization"/>
    <property type="evidence" value="ECO:0007669"/>
    <property type="project" value="TreeGrafter"/>
</dbReference>
<evidence type="ECO:0000313" key="4">
    <source>
        <dbReference type="EMBL" id="WFC99240.1"/>
    </source>
</evidence>
<protein>
    <submittedName>
        <fullName evidence="4">SNARE-binding exocyst subunit S6</fullName>
    </submittedName>
</protein>
<dbReference type="Pfam" id="PF06046">
    <property type="entry name" value="Sec6"/>
    <property type="match status" value="1"/>
</dbReference>
<evidence type="ECO:0000313" key="5">
    <source>
        <dbReference type="Proteomes" id="UP001219567"/>
    </source>
</evidence>
<sequence length="816" mass="91926">MAWHAANPAGLVAEHLKSPDDLSKITALRRKLMREQATLSAKLKIGAKEQLEATRDGLSQLQSTRRETAGIHEVFSQIEKTCQDLQQNSTNSGAPNQVSGTNSFQTIGQLSHVRRTLVQTSTLLAKFEQLNQEVEELGQLLDEYHRDLLGPAPELLTLHFRIAQWEAFRNETLHLAAESNDTTQQQLVQLLEPLDTLLNSFESYLMLLYVNILNLVRAGQQGVVVRLVAILERENREDEKTAAIRLAKKANIEGSARFRSVATYGHTIKLYHLKLQDTLQLTTQRRLEASWNEAQEPTPLSFFENIPWVYQDLDLVRTRVVPLFPDSYHIYRTYVQTYHRALGALLQEKVSIEEAGANELLEIYQVAQQHQTQLLDPSRKVEEAWLQPSLLGGREENIMGDYLALLTRKIDEWTATLMHDEITAFVQREKAPEEDANGMYLLSSCVILFRIVNQQMDTAVHAGDPELLVRVIDHACTVLRNCQASWLQILQQEFKKQTTAKRPEDVQGGLVEYMIALANDQLASADQSETLLARLEPIVAQQYKAHVRENLDNTLNGFLDISKHCTQLLVEIVLFDLRPAFHDLFTFPAWYAEGTTTTICETVRDYASDYSARLEPNLFDVLTDDLVTRLLVAYLTTLRRAARLRMPKAAERFMADIGELNQLIASMRPLEEATTRVEVLQMMYVLKNLRSHAILSSSPAMVFLPYWTFAKAHGPNLAFVEAILRARDDMEKADVTSLMESAKRKVKQEGMPEIPESGATIMSAVSQTQSSSLLGAALLSNWASTASGEGIAWSTLAQSAQNYLGSAGWRANPTRS</sequence>
<dbReference type="PANTHER" id="PTHR21292:SF1">
    <property type="entry name" value="EXOCYST COMPLEX COMPONENT 3"/>
    <property type="match status" value="1"/>
</dbReference>
<dbReference type="PANTHER" id="PTHR21292">
    <property type="entry name" value="EXOCYST COMPLEX COMPONENT SEC6-RELATED"/>
    <property type="match status" value="1"/>
</dbReference>
<dbReference type="InterPro" id="IPR042532">
    <property type="entry name" value="EXOC3/Sec6_C"/>
</dbReference>
<dbReference type="InterPro" id="IPR010326">
    <property type="entry name" value="EXOC3/Sec6"/>
</dbReference>
<keyword evidence="2" id="KW-0813">Transport</keyword>
<dbReference type="AlphaFoldDB" id="A0AAJ5YSA8"/>
<dbReference type="Proteomes" id="UP001219567">
    <property type="component" value="Chromosome 2"/>
</dbReference>
<dbReference type="GO" id="GO:0000149">
    <property type="term" value="F:SNARE binding"/>
    <property type="evidence" value="ECO:0007669"/>
    <property type="project" value="TreeGrafter"/>
</dbReference>
<accession>A0AAJ5YSA8</accession>
<proteinExistence type="inferred from homology"/>
<evidence type="ECO:0000256" key="2">
    <source>
        <dbReference type="ARBA" id="ARBA00022448"/>
    </source>
</evidence>
<comment type="similarity">
    <text evidence="1">Belongs to the SEC6 family.</text>
</comment>
<dbReference type="Gene3D" id="1.10.357.50">
    <property type="match status" value="1"/>
</dbReference>
<dbReference type="FunFam" id="1.10.357.50:FF:000006">
    <property type="entry name" value="Exocyst complex component sec6"/>
    <property type="match status" value="1"/>
</dbReference>
<dbReference type="EMBL" id="CP119944">
    <property type="protein sequence ID" value="WFC99240.1"/>
    <property type="molecule type" value="Genomic_DNA"/>
</dbReference>
<evidence type="ECO:0000256" key="3">
    <source>
        <dbReference type="ARBA" id="ARBA00022483"/>
    </source>
</evidence>
<keyword evidence="5" id="KW-1185">Reference proteome</keyword>
<evidence type="ECO:0000256" key="1">
    <source>
        <dbReference type="ARBA" id="ARBA00009447"/>
    </source>
</evidence>
<name>A0AAJ5YSA8_9BASI</name>
<dbReference type="GO" id="GO:0000145">
    <property type="term" value="C:exocyst"/>
    <property type="evidence" value="ECO:0007669"/>
    <property type="project" value="InterPro"/>
</dbReference>
<dbReference type="GO" id="GO:0006887">
    <property type="term" value="P:exocytosis"/>
    <property type="evidence" value="ECO:0007669"/>
    <property type="project" value="UniProtKB-KW"/>
</dbReference>
<dbReference type="Gene3D" id="1.10.357.70">
    <property type="entry name" value="Exocyst complex component Sec6, C-terminal domain"/>
    <property type="match status" value="1"/>
</dbReference>
<keyword evidence="3" id="KW-0268">Exocytosis</keyword>
<reference evidence="4 5" key="1">
    <citation type="submission" date="2023-03" db="EMBL/GenBank/DDBJ databases">
        <title>Mating type loci evolution in Malassezia.</title>
        <authorList>
            <person name="Coelho M.A."/>
        </authorList>
    </citation>
    <scope>NUCLEOTIDE SEQUENCE [LARGE SCALE GENOMIC DNA]</scope>
    <source>
        <strain evidence="4 5">CBS 9725</strain>
    </source>
</reference>